<keyword evidence="5 7" id="KW-1133">Transmembrane helix</keyword>
<evidence type="ECO:0000256" key="4">
    <source>
        <dbReference type="ARBA" id="ARBA00022692"/>
    </source>
</evidence>
<evidence type="ECO:0000256" key="3">
    <source>
        <dbReference type="ARBA" id="ARBA00022475"/>
    </source>
</evidence>
<keyword evidence="7" id="KW-1006">Bacterial flagellum protein export</keyword>
<keyword evidence="10" id="KW-1185">Reference proteome</keyword>
<keyword evidence="9" id="KW-0282">Flagellum</keyword>
<feature type="transmembrane region" description="Helical" evidence="7">
    <location>
        <begin position="223"/>
        <end position="245"/>
    </location>
</feature>
<reference evidence="9 10" key="1">
    <citation type="submission" date="2014-01" db="EMBL/GenBank/DDBJ databases">
        <title>Full genme sequencing of cellulolytic bacterium Gynuella sunshinyii YC6258T gen. nov., sp. nov.</title>
        <authorList>
            <person name="Khan H."/>
            <person name="Chung E.J."/>
            <person name="Chung Y.R."/>
        </authorList>
    </citation>
    <scope>NUCLEOTIDE SEQUENCE [LARGE SCALE GENOMIC DNA]</scope>
    <source>
        <strain evidence="9 10">YC6258</strain>
    </source>
</reference>
<feature type="transmembrane region" description="Helical" evidence="7">
    <location>
        <begin position="295"/>
        <end position="319"/>
    </location>
</feature>
<dbReference type="PANTHER" id="PTHR30161">
    <property type="entry name" value="FLAGELLAR EXPORT PROTEIN, MEMBRANE FLHA SUBUNIT-RELATED"/>
    <property type="match status" value="1"/>
</dbReference>
<dbReference type="GO" id="GO:0044780">
    <property type="term" value="P:bacterial-type flagellum assembly"/>
    <property type="evidence" value="ECO:0007669"/>
    <property type="project" value="InterPro"/>
</dbReference>
<dbReference type="Gene3D" id="1.10.8.540">
    <property type="entry name" value="FHIPEP family, domain 3"/>
    <property type="match status" value="1"/>
</dbReference>
<dbReference type="STRING" id="1445510.YC6258_03933"/>
<dbReference type="PANTHER" id="PTHR30161:SF1">
    <property type="entry name" value="FLAGELLAR BIOSYNTHESIS PROTEIN FLHA-RELATED"/>
    <property type="match status" value="1"/>
</dbReference>
<evidence type="ECO:0000256" key="7">
    <source>
        <dbReference type="RuleBase" id="RU364093"/>
    </source>
</evidence>
<dbReference type="Gene3D" id="3.40.50.12790">
    <property type="entry name" value="FHIPEP family, domain 4"/>
    <property type="match status" value="1"/>
</dbReference>
<evidence type="ECO:0000256" key="5">
    <source>
        <dbReference type="ARBA" id="ARBA00022989"/>
    </source>
</evidence>
<dbReference type="Pfam" id="PF00771">
    <property type="entry name" value="FHIPEP"/>
    <property type="match status" value="1"/>
</dbReference>
<dbReference type="PIRSF" id="PIRSF005419">
    <property type="entry name" value="FlhA"/>
    <property type="match status" value="1"/>
</dbReference>
<gene>
    <name evidence="7" type="primary">flhA</name>
    <name evidence="9" type="ORF">YC6258_03933</name>
</gene>
<dbReference type="InterPro" id="IPR001712">
    <property type="entry name" value="T3SS_FHIPEP"/>
</dbReference>
<feature type="region of interest" description="Disordered" evidence="8">
    <location>
        <begin position="352"/>
        <end position="384"/>
    </location>
</feature>
<dbReference type="Proteomes" id="UP000032266">
    <property type="component" value="Chromosome"/>
</dbReference>
<dbReference type="InterPro" id="IPR006301">
    <property type="entry name" value="FlhA"/>
</dbReference>
<keyword evidence="4 7" id="KW-0812">Transmembrane</keyword>
<protein>
    <recommendedName>
        <fullName evidence="7">Flagellar biosynthesis protein FlhA</fullName>
    </recommendedName>
</protein>
<keyword evidence="3 7" id="KW-1003">Cell membrane</keyword>
<evidence type="ECO:0000256" key="6">
    <source>
        <dbReference type="ARBA" id="ARBA00023136"/>
    </source>
</evidence>
<dbReference type="InterPro" id="IPR042194">
    <property type="entry name" value="FHIPEP_1"/>
</dbReference>
<dbReference type="EMBL" id="CP007142">
    <property type="protein sequence ID" value="AJQ95969.1"/>
    <property type="molecule type" value="Genomic_DNA"/>
</dbReference>
<accession>A0A0C5VZW3</accession>
<dbReference type="InterPro" id="IPR042193">
    <property type="entry name" value="FHIPEP_3"/>
</dbReference>
<dbReference type="InterPro" id="IPR025505">
    <property type="entry name" value="FHIPEP_CS"/>
</dbReference>
<dbReference type="PRINTS" id="PR00949">
    <property type="entry name" value="TYPE3IMAPROT"/>
</dbReference>
<evidence type="ECO:0000256" key="1">
    <source>
        <dbReference type="ARBA" id="ARBA00004651"/>
    </source>
</evidence>
<dbReference type="NCBIfam" id="TIGR01398">
    <property type="entry name" value="FlhA"/>
    <property type="match status" value="1"/>
</dbReference>
<feature type="transmembrane region" description="Helical" evidence="7">
    <location>
        <begin position="265"/>
        <end position="283"/>
    </location>
</feature>
<comment type="function">
    <text evidence="7">Required for formation of the rod structure of the flagellar apparatus. Together with FliI and FliH, may constitute the export apparatus of flagellin.</text>
</comment>
<feature type="transmembrane region" description="Helical" evidence="7">
    <location>
        <begin position="60"/>
        <end position="80"/>
    </location>
</feature>
<dbReference type="PATRIC" id="fig|1445510.3.peg.3911"/>
<evidence type="ECO:0000313" key="10">
    <source>
        <dbReference type="Proteomes" id="UP000032266"/>
    </source>
</evidence>
<evidence type="ECO:0000256" key="2">
    <source>
        <dbReference type="ARBA" id="ARBA00008835"/>
    </source>
</evidence>
<evidence type="ECO:0000313" key="9">
    <source>
        <dbReference type="EMBL" id="AJQ95969.1"/>
    </source>
</evidence>
<comment type="subcellular location">
    <subcellularLocation>
        <location evidence="1 7">Cell membrane</location>
        <topology evidence="1 7">Multi-pass membrane protein</topology>
    </subcellularLocation>
</comment>
<proteinExistence type="inferred from homology"/>
<feature type="transmembrane region" description="Helical" evidence="7">
    <location>
        <begin position="36"/>
        <end position="54"/>
    </location>
</feature>
<evidence type="ECO:0000256" key="8">
    <source>
        <dbReference type="SAM" id="MobiDB-lite"/>
    </source>
</evidence>
<keyword evidence="7" id="KW-1005">Bacterial flagellum biogenesis</keyword>
<keyword evidence="7" id="KW-0653">Protein transport</keyword>
<dbReference type="PROSITE" id="PS00994">
    <property type="entry name" value="FHIPEP"/>
    <property type="match status" value="1"/>
</dbReference>
<organism evidence="9 10">
    <name type="scientific">Gynuella sunshinyii YC6258</name>
    <dbReference type="NCBI Taxonomy" id="1445510"/>
    <lineage>
        <taxon>Bacteria</taxon>
        <taxon>Pseudomonadati</taxon>
        <taxon>Pseudomonadota</taxon>
        <taxon>Gammaproteobacteria</taxon>
        <taxon>Oceanospirillales</taxon>
        <taxon>Saccharospirillaceae</taxon>
        <taxon>Gynuella</taxon>
    </lineage>
</organism>
<dbReference type="GO" id="GO:0005886">
    <property type="term" value="C:plasma membrane"/>
    <property type="evidence" value="ECO:0007669"/>
    <property type="project" value="UniProtKB-SubCell"/>
</dbReference>
<sequence>MALIDFSAVKNVRNMSRQEIVGSLQSNSRRILSGNLGVPVMLLVLLGLMTLPVPPFLLDIFFTFNIALAIVVLLVSIYVLRPLDFAVFPTILLISTLLRLSLNVASTRVVLMYGHEGGDSAGKVIQAFGEVLIGGNYAVGLVVFAILMIINFVVVTKGAGRVSEVSARFTLDAMPGKQMAIDADLNAGLIDAETAKTRRLEVGQEADFYGSMDGASKFVRGDAVAGVLILLINIVGGLAIGTLQYSLEFGDAVEKYALLTIGDGLVAQIPSLLLSTAAAIMVTRNSSSEQMGDQVVNQMFGSPKALMISAVLLAILGSIPGMPHLVFLGLALVAGFGAWFIYRKQAAPADGSGKALAPPKGGGAGAGKAAPVSKDGGGPGAAAVPALENENKELSWDDVQQIDMVGLEVGYRIIPIVDRSQGGQLLNRIKGVRKKLSQDVGFLMPSIHIRDNLDLMPNTYRITLMGVTIAEDQVYPDREMAINPGQVFGAIDGLAAKDPAFGLDAVWIEPGKREKAQSLGYTVVDSSTVIATHLNQILSKHSHELLGHEEVQKLVDRLAEASPRLSEELVPNTVSISLLLRVLQNLLIEQVPIRDMRSIAEALTNLQPKSQDPNVLTAVARTALSRLIVQNIVGNAPDLPVITLDRDLEQLLLRTIQQAGQDGSLDTIMLEPSLAEKLQGSLARAVQEQEMKGNPAVLLVGGAIRMMMARFLRHSIPSITVLAYQEIPDNKQITIVATVGK</sequence>
<dbReference type="KEGG" id="gsn:YC6258_03933"/>
<keyword evidence="9" id="KW-0969">Cilium</keyword>
<dbReference type="Gene3D" id="3.40.30.60">
    <property type="entry name" value="FHIPEP family, domain 1"/>
    <property type="match status" value="1"/>
</dbReference>
<comment type="similarity">
    <text evidence="2 7">Belongs to the FHIPEP (flagella/HR/invasion proteins export pore) family.</text>
</comment>
<dbReference type="GO" id="GO:0009306">
    <property type="term" value="P:protein secretion"/>
    <property type="evidence" value="ECO:0007669"/>
    <property type="project" value="InterPro"/>
</dbReference>
<feature type="transmembrane region" description="Helical" evidence="7">
    <location>
        <begin position="131"/>
        <end position="154"/>
    </location>
</feature>
<keyword evidence="7" id="KW-0813">Transport</keyword>
<name>A0A0C5VZW3_9GAMM</name>
<dbReference type="InterPro" id="IPR042196">
    <property type="entry name" value="FHIPEP_4"/>
</dbReference>
<feature type="transmembrane region" description="Helical" evidence="7">
    <location>
        <begin position="87"/>
        <end position="111"/>
    </location>
</feature>
<keyword evidence="9" id="KW-0966">Cell projection</keyword>
<keyword evidence="6 7" id="KW-0472">Membrane</keyword>
<dbReference type="HOGENOM" id="CLU_015346_3_0_6"/>
<dbReference type="AlphaFoldDB" id="A0A0C5VZW3"/>